<dbReference type="SUPFAM" id="SSF50952">
    <property type="entry name" value="Soluble quinoprotein glucose dehydrogenase"/>
    <property type="match status" value="1"/>
</dbReference>
<evidence type="ECO:0000313" key="2">
    <source>
        <dbReference type="EMBL" id="SIS51013.1"/>
    </source>
</evidence>
<gene>
    <name evidence="2" type="ORF">SAMN05421779_102404</name>
</gene>
<keyword evidence="3" id="KW-1185">Reference proteome</keyword>
<proteinExistence type="predicted"/>
<dbReference type="InterPro" id="IPR054539">
    <property type="entry name" value="Beta-prop_PDH"/>
</dbReference>
<dbReference type="OrthoDB" id="9770043at2"/>
<protein>
    <submittedName>
        <fullName evidence="2">Glucose/arabinose dehydrogenase, beta-propeller fold</fullName>
    </submittedName>
</protein>
<sequence length="424" mass="44637">MGRHGVTVLALVVVLAGFALPVRAAGDLRPGTVLRVDPATVPSPYAGVSIANSPEKIARTAAMMPRVADGWQVSLFASALLHARWLAVAPDGAVLVSESAAGRVTILRDGNHDGEAEEQQVLAEGLVRPHGLAFAHGGVYIADTRAVWFAPYPVETLPVSLHQVTPDGALGSGDGHWTRTLAVSPDQSTLYVAIGSRSNISEDPLPRASVQAFTLSGDGREAREQRTWASGLRNPVGLAFQPGTGHLWTVVNERDGLGDGLVPDYLARLEEGSFFGWPYSYTGSHPQPDLPAVRRPAPEVAALIARAVVPPLLFASHSAPLGLVFDRSGDAIVALHGSWNAEAPRGYMVVRVPFRDGAPVGDYQVLVSGFRLGDSPDGAARVWGRPVGLVWAADGALLVSDDVGQTIWRVSRKDGGTVGGKAGR</sequence>
<dbReference type="PANTHER" id="PTHR33546">
    <property type="entry name" value="LARGE, MULTIFUNCTIONAL SECRETED PROTEIN-RELATED"/>
    <property type="match status" value="1"/>
</dbReference>
<dbReference type="RefSeq" id="WP_076399269.1">
    <property type="nucleotide sequence ID" value="NZ_FTOA01000002.1"/>
</dbReference>
<dbReference type="Proteomes" id="UP000185678">
    <property type="component" value="Unassembled WGS sequence"/>
</dbReference>
<feature type="domain" description="Pyrroloquinoline quinone-dependent pyranose dehydrogenase beta-propeller" evidence="1">
    <location>
        <begin position="65"/>
        <end position="257"/>
    </location>
</feature>
<name>A0A1N7JNS6_9PROT</name>
<feature type="domain" description="Pyrroloquinoline quinone-dependent pyranose dehydrogenase beta-propeller" evidence="1">
    <location>
        <begin position="307"/>
        <end position="412"/>
    </location>
</feature>
<dbReference type="InterPro" id="IPR011042">
    <property type="entry name" value="6-blade_b-propeller_TolB-like"/>
</dbReference>
<evidence type="ECO:0000313" key="3">
    <source>
        <dbReference type="Proteomes" id="UP000185678"/>
    </source>
</evidence>
<dbReference type="Pfam" id="PF22807">
    <property type="entry name" value="TrAA12"/>
    <property type="match status" value="2"/>
</dbReference>
<accession>A0A1N7JNS6</accession>
<dbReference type="STRING" id="80876.SAMN05421779_102404"/>
<organism evidence="2 3">
    <name type="scientific">Insolitispirillum peregrinum</name>
    <dbReference type="NCBI Taxonomy" id="80876"/>
    <lineage>
        <taxon>Bacteria</taxon>
        <taxon>Pseudomonadati</taxon>
        <taxon>Pseudomonadota</taxon>
        <taxon>Alphaproteobacteria</taxon>
        <taxon>Rhodospirillales</taxon>
        <taxon>Novispirillaceae</taxon>
        <taxon>Insolitispirillum</taxon>
    </lineage>
</organism>
<reference evidence="2 3" key="1">
    <citation type="submission" date="2017-01" db="EMBL/GenBank/DDBJ databases">
        <authorList>
            <person name="Mah S.A."/>
            <person name="Swanson W.J."/>
            <person name="Moy G.W."/>
            <person name="Vacquier V.D."/>
        </authorList>
    </citation>
    <scope>NUCLEOTIDE SEQUENCE [LARGE SCALE GENOMIC DNA]</scope>
    <source>
        <strain evidence="2 3">DSM 11589</strain>
    </source>
</reference>
<dbReference type="EMBL" id="FTOA01000002">
    <property type="protein sequence ID" value="SIS51013.1"/>
    <property type="molecule type" value="Genomic_DNA"/>
</dbReference>
<evidence type="ECO:0000259" key="1">
    <source>
        <dbReference type="Pfam" id="PF22807"/>
    </source>
</evidence>
<dbReference type="Gene3D" id="2.120.10.30">
    <property type="entry name" value="TolB, C-terminal domain"/>
    <property type="match status" value="1"/>
</dbReference>
<dbReference type="AlphaFoldDB" id="A0A1N7JNS6"/>
<dbReference type="PANTHER" id="PTHR33546:SF1">
    <property type="entry name" value="LARGE, MULTIFUNCTIONAL SECRETED PROTEIN"/>
    <property type="match status" value="1"/>
</dbReference>
<dbReference type="InterPro" id="IPR011041">
    <property type="entry name" value="Quinoprot_gluc/sorb_DH_b-prop"/>
</dbReference>